<evidence type="ECO:0000259" key="3">
    <source>
        <dbReference type="Pfam" id="PF10363"/>
    </source>
</evidence>
<dbReference type="AlphaFoldDB" id="A0A182PME5"/>
<dbReference type="InterPro" id="IPR019451">
    <property type="entry name" value="Rtp1_C1"/>
</dbReference>
<dbReference type="InterPro" id="IPR011989">
    <property type="entry name" value="ARM-like"/>
</dbReference>
<evidence type="ECO:0000256" key="1">
    <source>
        <dbReference type="ARBA" id="ARBA00005724"/>
    </source>
</evidence>
<dbReference type="InterPro" id="IPR019414">
    <property type="entry name" value="Rtp1_C2"/>
</dbReference>
<dbReference type="SUPFAM" id="SSF48371">
    <property type="entry name" value="ARM repeat"/>
    <property type="match status" value="1"/>
</dbReference>
<dbReference type="InterPro" id="IPR016024">
    <property type="entry name" value="ARM-type_fold"/>
</dbReference>
<organism evidence="4 5">
    <name type="scientific">Anopheles epiroticus</name>
    <dbReference type="NCBI Taxonomy" id="199890"/>
    <lineage>
        <taxon>Eukaryota</taxon>
        <taxon>Metazoa</taxon>
        <taxon>Ecdysozoa</taxon>
        <taxon>Arthropoda</taxon>
        <taxon>Hexapoda</taxon>
        <taxon>Insecta</taxon>
        <taxon>Pterygota</taxon>
        <taxon>Neoptera</taxon>
        <taxon>Endopterygota</taxon>
        <taxon>Diptera</taxon>
        <taxon>Nematocera</taxon>
        <taxon>Culicoidea</taxon>
        <taxon>Culicidae</taxon>
        <taxon>Anophelinae</taxon>
        <taxon>Anopheles</taxon>
    </lineage>
</organism>
<dbReference type="PANTHER" id="PTHR20959">
    <property type="entry name" value="TRANSPORT AND GOLGI ORGANIZATION PROTEIN 6 FAMILY MEMBER"/>
    <property type="match status" value="1"/>
</dbReference>
<dbReference type="InterPro" id="IPR039600">
    <property type="entry name" value="TANGO6/Rtp1"/>
</dbReference>
<evidence type="ECO:0000259" key="2">
    <source>
        <dbReference type="Pfam" id="PF10304"/>
    </source>
</evidence>
<comment type="similarity">
    <text evidence="1">Belongs to the Tango6 family.</text>
</comment>
<name>A0A182PME5_9DIPT</name>
<evidence type="ECO:0000313" key="5">
    <source>
        <dbReference type="Proteomes" id="UP000075885"/>
    </source>
</evidence>
<dbReference type="VEuPathDB" id="VectorBase:AEPI008118"/>
<dbReference type="Pfam" id="PF10304">
    <property type="entry name" value="RTP1_C2"/>
    <property type="match status" value="1"/>
</dbReference>
<proteinExistence type="inferred from homology"/>
<accession>A0A182PME5</accession>
<evidence type="ECO:0000313" key="4">
    <source>
        <dbReference type="EnsemblMetazoa" id="AEPI008118-PA"/>
    </source>
</evidence>
<protein>
    <recommendedName>
        <fullName evidence="6">RNA polymerase II assembly factor Rtp1 C-terminal domain-containing protein</fullName>
    </recommendedName>
</protein>
<dbReference type="Proteomes" id="UP000075885">
    <property type="component" value="Unassembled WGS sequence"/>
</dbReference>
<dbReference type="Pfam" id="PF10363">
    <property type="entry name" value="RTP1_C1"/>
    <property type="match status" value="1"/>
</dbReference>
<feature type="domain" description="RNA polymerase II assembly factor Rtp1 C-terminal" evidence="2">
    <location>
        <begin position="181"/>
        <end position="208"/>
    </location>
</feature>
<dbReference type="GO" id="GO:0009306">
    <property type="term" value="P:protein secretion"/>
    <property type="evidence" value="ECO:0007669"/>
    <property type="project" value="TreeGrafter"/>
</dbReference>
<feature type="domain" description="RNA polymerase II assembly factor Rtp1 C-terminal" evidence="3">
    <location>
        <begin position="23"/>
        <end position="87"/>
    </location>
</feature>
<reference evidence="5" key="1">
    <citation type="submission" date="2013-03" db="EMBL/GenBank/DDBJ databases">
        <title>The Genome Sequence of Anopheles epiroticus epiroticus2.</title>
        <authorList>
            <consortium name="The Broad Institute Genomics Platform"/>
            <person name="Neafsey D.E."/>
            <person name="Howell P."/>
            <person name="Walker B."/>
            <person name="Young S.K."/>
            <person name="Zeng Q."/>
            <person name="Gargeya S."/>
            <person name="Fitzgerald M."/>
            <person name="Haas B."/>
            <person name="Abouelleil A."/>
            <person name="Allen A.W."/>
            <person name="Alvarado L."/>
            <person name="Arachchi H.M."/>
            <person name="Berlin A.M."/>
            <person name="Chapman S.B."/>
            <person name="Gainer-Dewar J."/>
            <person name="Goldberg J."/>
            <person name="Griggs A."/>
            <person name="Gujja S."/>
            <person name="Hansen M."/>
            <person name="Howarth C."/>
            <person name="Imamovic A."/>
            <person name="Ireland A."/>
            <person name="Larimer J."/>
            <person name="McCowan C."/>
            <person name="Murphy C."/>
            <person name="Pearson M."/>
            <person name="Poon T.W."/>
            <person name="Priest M."/>
            <person name="Roberts A."/>
            <person name="Saif S."/>
            <person name="Shea T."/>
            <person name="Sisk P."/>
            <person name="Sykes S."/>
            <person name="Wortman J."/>
            <person name="Nusbaum C."/>
            <person name="Birren B."/>
        </authorList>
    </citation>
    <scope>NUCLEOTIDE SEQUENCE [LARGE SCALE GENOMIC DNA]</scope>
    <source>
        <strain evidence="5">Epiroticus2</strain>
    </source>
</reference>
<dbReference type="PANTHER" id="PTHR20959:SF1">
    <property type="entry name" value="TRANSPORT AND GOLGI ORGANIZATION PROTEIN 6 HOMOLOG"/>
    <property type="match status" value="1"/>
</dbReference>
<sequence length="232" mass="26431">MVEMNIKALREVIMSTANLKPKALVNLRDEESYAFLNSVRLLVALSDVLEAEVVDALLKEYLSESNEVDYRLKIGEATVKTVETLGPLAIRYRDTLLNCFLTGTRYAVAEFRTSSLSNVGSICRILSYQVHHFFYELFTTIKSIVETDTYLPAKRAALLVLSQLLEGMDGLMDFQEYLLLIYRFLKHVIATDKDDVIKLQAAVALDHLKAKTKDFLQINPQDLEKRMFGRVI</sequence>
<dbReference type="STRING" id="199890.A0A182PME5"/>
<evidence type="ECO:0008006" key="6">
    <source>
        <dbReference type="Google" id="ProtNLM"/>
    </source>
</evidence>
<dbReference type="Gene3D" id="1.25.10.10">
    <property type="entry name" value="Leucine-rich Repeat Variant"/>
    <property type="match status" value="1"/>
</dbReference>
<keyword evidence="5" id="KW-1185">Reference proteome</keyword>
<reference evidence="4" key="2">
    <citation type="submission" date="2020-05" db="UniProtKB">
        <authorList>
            <consortium name="EnsemblMetazoa"/>
        </authorList>
    </citation>
    <scope>IDENTIFICATION</scope>
    <source>
        <strain evidence="4">Epiroticus2</strain>
    </source>
</reference>
<dbReference type="EnsemblMetazoa" id="AEPI008118-RA">
    <property type="protein sequence ID" value="AEPI008118-PA"/>
    <property type="gene ID" value="AEPI008118"/>
</dbReference>